<dbReference type="PANTHER" id="PTHR43701">
    <property type="entry name" value="MEMBRANE TRANSPORTER PROTEIN MJ0441-RELATED"/>
    <property type="match status" value="1"/>
</dbReference>
<evidence type="ECO:0000256" key="4">
    <source>
        <dbReference type="ARBA" id="ARBA00023136"/>
    </source>
</evidence>
<sequence length="282" mass="28732">MLSRLNGNSTAERTAGGGEQHDVLSMMSLAQGLLGAASGSLVGFSLGLVGGGGSILAVPLMVYLVGVPNAHVAIGTSSLAVAASAAFNLIIHARSGMVKWDCAAVLAGAGIIGAFLGSLVGKMVDGQRLLMMFAILMLVVAVLMRRRRDHSGNQFVRLSKANAPVLAGLGLATGMLSGFFGIGGGFLIVPALVFATDMPLVYAVSSSLVAVLAFGLTTATSYAFSGLVDWPLTAVFIAGGLVGGFAGVKSAHLLADKRTLLNDAFVGVISCVAIYMLIRSWM</sequence>
<evidence type="ECO:0000256" key="3">
    <source>
        <dbReference type="ARBA" id="ARBA00022989"/>
    </source>
</evidence>
<dbReference type="EMBL" id="JACHIJ010000004">
    <property type="protein sequence ID" value="MBB5053290.1"/>
    <property type="molecule type" value="Genomic_DNA"/>
</dbReference>
<evidence type="ECO:0000256" key="2">
    <source>
        <dbReference type="ARBA" id="ARBA00022692"/>
    </source>
</evidence>
<dbReference type="GO" id="GO:0005886">
    <property type="term" value="C:plasma membrane"/>
    <property type="evidence" value="ECO:0007669"/>
    <property type="project" value="UniProtKB-SubCell"/>
</dbReference>
<evidence type="ECO:0000313" key="6">
    <source>
        <dbReference type="EMBL" id="MBB5053290.1"/>
    </source>
</evidence>
<dbReference type="Pfam" id="PF01925">
    <property type="entry name" value="TauE"/>
    <property type="match status" value="1"/>
</dbReference>
<evidence type="ECO:0000313" key="7">
    <source>
        <dbReference type="Proteomes" id="UP000521227"/>
    </source>
</evidence>
<dbReference type="AlphaFoldDB" id="A0A840N2H9"/>
<dbReference type="InterPro" id="IPR002781">
    <property type="entry name" value="TM_pro_TauE-like"/>
</dbReference>
<accession>A0A840N2H9</accession>
<comment type="subcellular location">
    <subcellularLocation>
        <location evidence="5">Cell membrane</location>
        <topology evidence="5">Multi-pass membrane protein</topology>
    </subcellularLocation>
    <subcellularLocation>
        <location evidence="1">Membrane</location>
        <topology evidence="1">Multi-pass membrane protein</topology>
    </subcellularLocation>
</comment>
<dbReference type="PANTHER" id="PTHR43701:SF2">
    <property type="entry name" value="MEMBRANE TRANSPORTER PROTEIN YJNA-RELATED"/>
    <property type="match status" value="1"/>
</dbReference>
<dbReference type="Proteomes" id="UP000521227">
    <property type="component" value="Unassembled WGS sequence"/>
</dbReference>
<comment type="caution">
    <text evidence="6">The sequence shown here is derived from an EMBL/GenBank/DDBJ whole genome shotgun (WGS) entry which is preliminary data.</text>
</comment>
<keyword evidence="4 5" id="KW-0472">Membrane</keyword>
<protein>
    <recommendedName>
        <fullName evidence="5">Probable membrane transporter protein</fullName>
    </recommendedName>
</protein>
<dbReference type="InterPro" id="IPR051598">
    <property type="entry name" value="TSUP/Inactive_protease-like"/>
</dbReference>
<reference evidence="6 7" key="1">
    <citation type="submission" date="2020-08" db="EMBL/GenBank/DDBJ databases">
        <title>Genomic Encyclopedia of Type Strains, Phase IV (KMG-IV): sequencing the most valuable type-strain genomes for metagenomic binning, comparative biology and taxonomic classification.</title>
        <authorList>
            <person name="Goeker M."/>
        </authorList>
    </citation>
    <scope>NUCLEOTIDE SEQUENCE [LARGE SCALE GENOMIC DNA]</scope>
    <source>
        <strain evidence="6 7">DSM 17498</strain>
    </source>
</reference>
<keyword evidence="5" id="KW-1003">Cell membrane</keyword>
<evidence type="ECO:0000256" key="5">
    <source>
        <dbReference type="RuleBase" id="RU363041"/>
    </source>
</evidence>
<comment type="similarity">
    <text evidence="5">Belongs to the 4-toluene sulfonate uptake permease (TSUP) (TC 2.A.102) family.</text>
</comment>
<gene>
    <name evidence="6" type="ORF">HNQ36_003281</name>
</gene>
<keyword evidence="2 5" id="KW-0812">Transmembrane</keyword>
<keyword evidence="3 5" id="KW-1133">Transmembrane helix</keyword>
<feature type="transmembrane region" description="Helical" evidence="5">
    <location>
        <begin position="200"/>
        <end position="223"/>
    </location>
</feature>
<feature type="transmembrane region" description="Helical" evidence="5">
    <location>
        <begin position="126"/>
        <end position="144"/>
    </location>
</feature>
<feature type="transmembrane region" description="Helical" evidence="5">
    <location>
        <begin position="165"/>
        <end position="194"/>
    </location>
</feature>
<feature type="transmembrane region" description="Helical" evidence="5">
    <location>
        <begin position="103"/>
        <end position="120"/>
    </location>
</feature>
<name>A0A840N2H9_9BRAD</name>
<feature type="transmembrane region" description="Helical" evidence="5">
    <location>
        <begin position="70"/>
        <end position="91"/>
    </location>
</feature>
<feature type="transmembrane region" description="Helical" evidence="5">
    <location>
        <begin position="260"/>
        <end position="278"/>
    </location>
</feature>
<feature type="transmembrane region" description="Helical" evidence="5">
    <location>
        <begin position="230"/>
        <end position="248"/>
    </location>
</feature>
<evidence type="ECO:0000256" key="1">
    <source>
        <dbReference type="ARBA" id="ARBA00004141"/>
    </source>
</evidence>
<feature type="transmembrane region" description="Helical" evidence="5">
    <location>
        <begin position="33"/>
        <end position="64"/>
    </location>
</feature>
<proteinExistence type="inferred from homology"/>
<organism evidence="6 7">
    <name type="scientific">Afipia massiliensis</name>
    <dbReference type="NCBI Taxonomy" id="211460"/>
    <lineage>
        <taxon>Bacteria</taxon>
        <taxon>Pseudomonadati</taxon>
        <taxon>Pseudomonadota</taxon>
        <taxon>Alphaproteobacteria</taxon>
        <taxon>Hyphomicrobiales</taxon>
        <taxon>Nitrobacteraceae</taxon>
        <taxon>Afipia</taxon>
    </lineage>
</organism>